<dbReference type="SUPFAM" id="SSF54909">
    <property type="entry name" value="Dimeric alpha+beta barrel"/>
    <property type="match status" value="1"/>
</dbReference>
<dbReference type="RefSeq" id="WP_283444606.1">
    <property type="nucleotide sequence ID" value="NZ_FXUL01000022.1"/>
</dbReference>
<proteinExistence type="predicted"/>
<comment type="caution">
    <text evidence="1">The sequence shown here is derived from an EMBL/GenBank/DDBJ whole genome shotgun (WGS) entry which is preliminary data.</text>
</comment>
<keyword evidence="1" id="KW-0503">Monooxygenase</keyword>
<keyword evidence="2" id="KW-1185">Reference proteome</keyword>
<keyword evidence="1" id="KW-0560">Oxidoreductase</keyword>
<reference evidence="1 2" key="1">
    <citation type="submission" date="2017-05" db="EMBL/GenBank/DDBJ databases">
        <authorList>
            <person name="Varghese N."/>
            <person name="Submissions S."/>
        </authorList>
    </citation>
    <scope>NUCLEOTIDE SEQUENCE [LARGE SCALE GENOMIC DNA]</scope>
    <source>
        <strain evidence="1 2">DSM 26001</strain>
    </source>
</reference>
<accession>A0ABY1QP79</accession>
<dbReference type="GO" id="GO:0004497">
    <property type="term" value="F:monooxygenase activity"/>
    <property type="evidence" value="ECO:0007669"/>
    <property type="project" value="UniProtKB-KW"/>
</dbReference>
<evidence type="ECO:0000313" key="1">
    <source>
        <dbReference type="EMBL" id="SMP75275.1"/>
    </source>
</evidence>
<organism evidence="1 2">
    <name type="scientific">Noviherbaspirillum suwonense</name>
    <dbReference type="NCBI Taxonomy" id="1224511"/>
    <lineage>
        <taxon>Bacteria</taxon>
        <taxon>Pseudomonadati</taxon>
        <taxon>Pseudomonadota</taxon>
        <taxon>Betaproteobacteria</taxon>
        <taxon>Burkholderiales</taxon>
        <taxon>Oxalobacteraceae</taxon>
        <taxon>Noviherbaspirillum</taxon>
    </lineage>
</organism>
<dbReference type="Proteomes" id="UP001158049">
    <property type="component" value="Unassembled WGS sequence"/>
</dbReference>
<sequence>MIETHFSYDLLPNADMKAYGDWVKKTVKTMLEQPGLVEFRAQRNVLGTPQIRATSVWQTLADWSRFIESGTWQTMQAEMRTYVGNIDVQIWGSSPLMPEPLRPGK</sequence>
<name>A0ABY1QP79_9BURK</name>
<evidence type="ECO:0000313" key="2">
    <source>
        <dbReference type="Proteomes" id="UP001158049"/>
    </source>
</evidence>
<dbReference type="EMBL" id="FXUL01000022">
    <property type="protein sequence ID" value="SMP75275.1"/>
    <property type="molecule type" value="Genomic_DNA"/>
</dbReference>
<dbReference type="InterPro" id="IPR011008">
    <property type="entry name" value="Dimeric_a/b-barrel"/>
</dbReference>
<protein>
    <submittedName>
        <fullName evidence="1">Antibiotic biosynthesis monooxygenase</fullName>
    </submittedName>
</protein>
<gene>
    <name evidence="1" type="ORF">SAMN06295970_12271</name>
</gene>